<dbReference type="SMART" id="SM00209">
    <property type="entry name" value="TSP1"/>
    <property type="match status" value="6"/>
</dbReference>
<keyword evidence="2" id="KW-1015">Disulfide bond</keyword>
<dbReference type="EMBL" id="JBGFUD010000533">
    <property type="protein sequence ID" value="MFH4974728.1"/>
    <property type="molecule type" value="Genomic_DNA"/>
</dbReference>
<dbReference type="Proteomes" id="UP001608902">
    <property type="component" value="Unassembled WGS sequence"/>
</dbReference>
<feature type="region of interest" description="Disordered" evidence="3">
    <location>
        <begin position="853"/>
        <end position="915"/>
    </location>
</feature>
<dbReference type="InterPro" id="IPR003609">
    <property type="entry name" value="Pan_app"/>
</dbReference>
<name>A0ABD6ED17_9BILA</name>
<dbReference type="InterPro" id="IPR052065">
    <property type="entry name" value="Compl_asym_regulator"/>
</dbReference>
<dbReference type="FunFam" id="2.20.100.10:FF:000001">
    <property type="entry name" value="semaphorin-5A isoform X1"/>
    <property type="match status" value="1"/>
</dbReference>
<evidence type="ECO:0000256" key="3">
    <source>
        <dbReference type="SAM" id="MobiDB-lite"/>
    </source>
</evidence>
<feature type="compositionally biased region" description="Acidic residues" evidence="3">
    <location>
        <begin position="874"/>
        <end position="905"/>
    </location>
</feature>
<dbReference type="InterPro" id="IPR036383">
    <property type="entry name" value="TSP1_rpt_sf"/>
</dbReference>
<dbReference type="Pfam" id="PF00090">
    <property type="entry name" value="TSP_1"/>
    <property type="match status" value="6"/>
</dbReference>
<sequence>MVRCTIIQQFCLLILLLATTLEGRIRSKRFTDENGTFPRSSVTNTTFRRTYLESLCVRMHNNTAFLGVDPYARLMVTSASDCRSHCINVFPKCKAIVFYYISGQQKQYACYLFDKNSINEKVALIAEKPLTADDKIRTLEVVINCHEFDPFPPLESEFVQTSDKVSKKKRDLCFDCPVPATGHWTPWSTCIQGYITRSQPCPYGRIIQRQPCIVPVTLGASGTMLTQSPALVSGSQLVYPPIGYIHISSNAPEYERIIASQRGIMTDEMCCARQNFYRNLKAMLINEAAGIMIPECPILCHYRIGAAALHIAQAPQVVQAIQPAPRIMHSIQSAPQIVRIVPPAPRTMYAVQRAPQIVRTIHPIPQIVHAIQRAPQVVRTFQQRPRVFHSIQPAKQVAEVDYLMRPSRVFKLVINAKSPLSAPYSKQISNARRQYRLEERILHRTETRPQVGPQSTVHERVEVPRSWTRLRQQPLVQGTERDSYRTGSQQRATSTRISTPSEIPRISQVQRTQKVDRIPKTRLVPGMPRRPQPEKNVEFAPLAIWDEWTEWSRCTHTCGAGVEQRYRNCKTSGCEGDEVEKRPCSYLKPCETWNMWTEWSDCSVTCGEGQRSRSRFCRLQEGNCEGESSETESCATDTPCAQWAAWKEWSECTKTCGGGIRSRLRECVGGHCPGEGFEETSCNTQICSTWSLWQEWSQCSASCGEGTRKRHRICLEETCEGPEMEEEDCASLPPCSARTTWNEWSSCSATCGKGVRVRSKECIQKEDCTGDEEETEVCSNRSCCEWSAWSSWSDCSKKCGGGDKVRTRLCQSPDLDENECVCEGHSDEHKSCNENPCSEPTIIDEDLSGTLETTPQTEMSRQPEPLPLGSLSPEEGEIESEYSPSDEDFGELEQYPEEKTEEENATEVTISESYP</sequence>
<evidence type="ECO:0000256" key="4">
    <source>
        <dbReference type="SAM" id="SignalP"/>
    </source>
</evidence>
<keyword evidence="1" id="KW-0677">Repeat</keyword>
<comment type="caution">
    <text evidence="6">The sequence shown here is derived from an EMBL/GenBank/DDBJ whole genome shotgun (WGS) entry which is preliminary data.</text>
</comment>
<reference evidence="6 7" key="1">
    <citation type="submission" date="2024-08" db="EMBL/GenBank/DDBJ databases">
        <title>Gnathostoma spinigerum genome.</title>
        <authorList>
            <person name="Gonzalez-Bertolin B."/>
            <person name="Monzon S."/>
            <person name="Zaballos A."/>
            <person name="Jimenez P."/>
            <person name="Dekumyoy P."/>
            <person name="Varona S."/>
            <person name="Cuesta I."/>
            <person name="Sumanam S."/>
            <person name="Adisakwattana P."/>
            <person name="Gasser R.B."/>
            <person name="Hernandez-Gonzalez A."/>
            <person name="Young N.D."/>
            <person name="Perteguer M.J."/>
        </authorList>
    </citation>
    <scope>NUCLEOTIDE SEQUENCE [LARGE SCALE GENOMIC DNA]</scope>
    <source>
        <strain evidence="6">AL3</strain>
        <tissue evidence="6">Liver</tissue>
    </source>
</reference>
<feature type="chain" id="PRO_5044817908" description="Apple domain-containing protein" evidence="4">
    <location>
        <begin position="28"/>
        <end position="915"/>
    </location>
</feature>
<organism evidence="6 7">
    <name type="scientific">Gnathostoma spinigerum</name>
    <dbReference type="NCBI Taxonomy" id="75299"/>
    <lineage>
        <taxon>Eukaryota</taxon>
        <taxon>Metazoa</taxon>
        <taxon>Ecdysozoa</taxon>
        <taxon>Nematoda</taxon>
        <taxon>Chromadorea</taxon>
        <taxon>Rhabditida</taxon>
        <taxon>Spirurina</taxon>
        <taxon>Gnathostomatomorpha</taxon>
        <taxon>Gnathostomatoidea</taxon>
        <taxon>Gnathostomatidae</taxon>
        <taxon>Gnathostoma</taxon>
    </lineage>
</organism>
<dbReference type="SUPFAM" id="SSF82895">
    <property type="entry name" value="TSP-1 type 1 repeat"/>
    <property type="match status" value="6"/>
</dbReference>
<feature type="region of interest" description="Disordered" evidence="3">
    <location>
        <begin position="472"/>
        <end position="500"/>
    </location>
</feature>
<dbReference type="PANTHER" id="PTHR22906">
    <property type="entry name" value="PROPERDIN"/>
    <property type="match status" value="1"/>
</dbReference>
<dbReference type="InterPro" id="IPR000884">
    <property type="entry name" value="TSP1_rpt"/>
</dbReference>
<evidence type="ECO:0000259" key="5">
    <source>
        <dbReference type="PROSITE" id="PS50948"/>
    </source>
</evidence>
<keyword evidence="7" id="KW-1185">Reference proteome</keyword>
<dbReference type="PANTHER" id="PTHR22906:SF21">
    <property type="entry name" value="SEMA DOMAIN-CONTAINING PROTEIN"/>
    <property type="match status" value="1"/>
</dbReference>
<dbReference type="AlphaFoldDB" id="A0ABD6ED17"/>
<gene>
    <name evidence="6" type="ORF">AB6A40_001437</name>
</gene>
<dbReference type="PROSITE" id="PS50092">
    <property type="entry name" value="TSP1"/>
    <property type="match status" value="6"/>
</dbReference>
<feature type="domain" description="Apple" evidence="5">
    <location>
        <begin position="56"/>
        <end position="145"/>
    </location>
</feature>
<feature type="compositionally biased region" description="Polar residues" evidence="3">
    <location>
        <begin position="485"/>
        <end position="500"/>
    </location>
</feature>
<proteinExistence type="predicted"/>
<evidence type="ECO:0000313" key="6">
    <source>
        <dbReference type="EMBL" id="MFH4974728.1"/>
    </source>
</evidence>
<evidence type="ECO:0000256" key="2">
    <source>
        <dbReference type="ARBA" id="ARBA00023157"/>
    </source>
</evidence>
<feature type="signal peptide" evidence="4">
    <location>
        <begin position="1"/>
        <end position="27"/>
    </location>
</feature>
<evidence type="ECO:0000256" key="1">
    <source>
        <dbReference type="ARBA" id="ARBA00022737"/>
    </source>
</evidence>
<dbReference type="Gene3D" id="2.20.100.10">
    <property type="entry name" value="Thrombospondin type-1 (TSP1) repeat"/>
    <property type="match status" value="6"/>
</dbReference>
<evidence type="ECO:0000313" key="7">
    <source>
        <dbReference type="Proteomes" id="UP001608902"/>
    </source>
</evidence>
<accession>A0ABD6ED17</accession>
<keyword evidence="4" id="KW-0732">Signal</keyword>
<protein>
    <recommendedName>
        <fullName evidence="5">Apple domain-containing protein</fullName>
    </recommendedName>
</protein>
<dbReference type="PROSITE" id="PS50948">
    <property type="entry name" value="PAN"/>
    <property type="match status" value="1"/>
</dbReference>